<gene>
    <name evidence="1" type="ORF">EZS27_031884</name>
</gene>
<protein>
    <submittedName>
        <fullName evidence="1">Uncharacterized protein</fullName>
    </submittedName>
</protein>
<evidence type="ECO:0000313" key="1">
    <source>
        <dbReference type="EMBL" id="KAA6318056.1"/>
    </source>
</evidence>
<dbReference type="EMBL" id="SNRY01004315">
    <property type="protein sequence ID" value="KAA6318056.1"/>
    <property type="molecule type" value="Genomic_DNA"/>
</dbReference>
<organism evidence="1">
    <name type="scientific">termite gut metagenome</name>
    <dbReference type="NCBI Taxonomy" id="433724"/>
    <lineage>
        <taxon>unclassified sequences</taxon>
        <taxon>metagenomes</taxon>
        <taxon>organismal metagenomes</taxon>
    </lineage>
</organism>
<comment type="caution">
    <text evidence="1">The sequence shown here is derived from an EMBL/GenBank/DDBJ whole genome shotgun (WGS) entry which is preliminary data.</text>
</comment>
<dbReference type="Pfam" id="PF05973">
    <property type="entry name" value="Gp49"/>
    <property type="match status" value="1"/>
</dbReference>
<dbReference type="InterPro" id="IPR009241">
    <property type="entry name" value="HigB-like"/>
</dbReference>
<proteinExistence type="predicted"/>
<reference evidence="1" key="1">
    <citation type="submission" date="2019-03" db="EMBL/GenBank/DDBJ databases">
        <title>Single cell metagenomics reveals metabolic interactions within the superorganism composed of flagellate Streblomastix strix and complex community of Bacteroidetes bacteria on its surface.</title>
        <authorList>
            <person name="Treitli S.C."/>
            <person name="Kolisko M."/>
            <person name="Husnik F."/>
            <person name="Keeling P."/>
            <person name="Hampl V."/>
        </authorList>
    </citation>
    <scope>NUCLEOTIDE SEQUENCE</scope>
    <source>
        <strain evidence="1">STM</strain>
    </source>
</reference>
<dbReference type="AlphaFoldDB" id="A0A5J4Q7U6"/>
<name>A0A5J4Q7U6_9ZZZZ</name>
<sequence>MCYATIDKKNTLLTIVATKSLCTMKRKIKTYGGYFEGFMNTLTDKEQDKIQYALLLLKTQDRVPVKFICLIRDGLYELRIEYNGNIYRVFFIFDNDCIVVLFNGFQKKTRKTPTNEIEKAFKIREEYYADKQS</sequence>
<accession>A0A5J4Q7U6</accession>